<dbReference type="GO" id="GO:0043743">
    <property type="term" value="F:LPPG:FO 2-phospho-L-lactate transferase activity"/>
    <property type="evidence" value="ECO:0007669"/>
    <property type="project" value="InterPro"/>
</dbReference>
<evidence type="ECO:0000313" key="3">
    <source>
        <dbReference type="EMBL" id="AKM81955.1"/>
    </source>
</evidence>
<dbReference type="GO" id="GO:0005737">
    <property type="term" value="C:cytoplasm"/>
    <property type="evidence" value="ECO:0007669"/>
    <property type="project" value="UniProtKB-SubCell"/>
</dbReference>
<dbReference type="HAMAP" id="MF_00973">
    <property type="entry name" value="Gluconeogen_factor"/>
    <property type="match status" value="1"/>
</dbReference>
<dbReference type="InterPro" id="IPR002882">
    <property type="entry name" value="CofD"/>
</dbReference>
<proteinExistence type="inferred from homology"/>
<dbReference type="InterPro" id="IPR038136">
    <property type="entry name" value="CofD-like_dom_sf"/>
</dbReference>
<protein>
    <recommendedName>
        <fullName evidence="2">Putative gluconeogenesis factor</fullName>
    </recommendedName>
</protein>
<organism evidence="3 4">
    <name type="scientific">Berkelbacteria bacterium GW2011_GWE1_39_12</name>
    <dbReference type="NCBI Taxonomy" id="1618337"/>
    <lineage>
        <taxon>Bacteria</taxon>
        <taxon>Candidatus Berkelbacteria</taxon>
    </lineage>
</organism>
<gene>
    <name evidence="3" type="ORF">UT28_C0001G0140</name>
</gene>
<dbReference type="NCBIfam" id="TIGR01826">
    <property type="entry name" value="CofD_related"/>
    <property type="match status" value="1"/>
</dbReference>
<dbReference type="AlphaFoldDB" id="A0A0G4B2Z6"/>
<dbReference type="Proteomes" id="UP000035648">
    <property type="component" value="Chromosome"/>
</dbReference>
<dbReference type="Gene3D" id="3.40.50.10680">
    <property type="entry name" value="CofD-like domains"/>
    <property type="match status" value="1"/>
</dbReference>
<dbReference type="PANTHER" id="PTHR30135:SF3">
    <property type="entry name" value="GLUCONEOGENESIS FACTOR-RELATED"/>
    <property type="match status" value="1"/>
</dbReference>
<dbReference type="STRING" id="1618337.UT28_C0001G0140"/>
<evidence type="ECO:0000256" key="2">
    <source>
        <dbReference type="HAMAP-Rule" id="MF_00973"/>
    </source>
</evidence>
<dbReference type="CDD" id="cd07187">
    <property type="entry name" value="YvcK_like"/>
    <property type="match status" value="1"/>
</dbReference>
<dbReference type="InterPro" id="IPR010119">
    <property type="entry name" value="Gluconeogen_factor"/>
</dbReference>
<sequence length="312" mass="34560">MKQKHIVVIGGGTGLSNLLSGLKEYTDSISAVVTMTDDGRSSGKLRKDFDTIPPGDVRKCLTALANDESLMTQMFNYRFDKGRGINDHALGNLLLIALENITGSFREAVNQASHILAIKGEVLPSTFNKVDLKGKLEDGREFTGECLLVKEGHKSPIKKVALKPSNVKANPEVLWAIKNADAIIIGPGSLWTSIIPNFLLKEITDAVVKSRAKKIYICNIATERGETERYTVADHIDRLIKHSHPKLFNVVLVNDHIVHSTHDTGELGKVSNITTDQNKIGRFKIIKKDIINEKNPLYHDKHKLSKAIMEII</sequence>
<dbReference type="KEGG" id="bbgw:UT28_C0001G0140"/>
<comment type="function">
    <text evidence="2">Required for morphogenesis under gluconeogenic growth conditions.</text>
</comment>
<comment type="subcellular location">
    <subcellularLocation>
        <location evidence="2">Cytoplasm</location>
    </subcellularLocation>
</comment>
<evidence type="ECO:0000313" key="4">
    <source>
        <dbReference type="Proteomes" id="UP000035648"/>
    </source>
</evidence>
<evidence type="ECO:0000256" key="1">
    <source>
        <dbReference type="ARBA" id="ARBA00022490"/>
    </source>
</evidence>
<dbReference type="GO" id="GO:0008360">
    <property type="term" value="P:regulation of cell shape"/>
    <property type="evidence" value="ECO:0007669"/>
    <property type="project" value="UniProtKB-UniRule"/>
</dbReference>
<dbReference type="SUPFAM" id="SSF142338">
    <property type="entry name" value="CofD-like"/>
    <property type="match status" value="1"/>
</dbReference>
<dbReference type="Pfam" id="PF01933">
    <property type="entry name" value="CofD"/>
    <property type="match status" value="1"/>
</dbReference>
<dbReference type="PATRIC" id="fig|1618337.4.peg.138"/>
<accession>A0A0G4B2Z6</accession>
<reference evidence="3 4" key="1">
    <citation type="journal article" date="2015" name="Nature">
        <title>rRNA introns, odd ribosomes, and small enigmatic genomes across a large radiation of phyla.</title>
        <authorList>
            <person name="Brown C.T."/>
            <person name="Hug L.A."/>
            <person name="Thomas B.C."/>
            <person name="Sharon I."/>
            <person name="Castelle C.J."/>
            <person name="Singh A."/>
            <person name="Wilkins M.J."/>
            <person name="Williams K.H."/>
            <person name="Banfield J.F."/>
        </authorList>
    </citation>
    <scope>NUCLEOTIDE SEQUENCE [LARGE SCALE GENOMIC DNA]</scope>
</reference>
<dbReference type="PANTHER" id="PTHR30135">
    <property type="entry name" value="UNCHARACTERIZED PROTEIN YVCK-RELATED"/>
    <property type="match status" value="1"/>
</dbReference>
<name>A0A0G4B2Z6_9BACT</name>
<dbReference type="EMBL" id="CP011213">
    <property type="protein sequence ID" value="AKM81955.1"/>
    <property type="molecule type" value="Genomic_DNA"/>
</dbReference>
<comment type="similarity">
    <text evidence="2">Belongs to the gluconeogenesis factor family.</text>
</comment>
<keyword evidence="1 2" id="KW-0963">Cytoplasm</keyword>